<gene>
    <name evidence="4" type="ORF">C1SCF055_LOCUS16586</name>
</gene>
<dbReference type="Pfam" id="PF13540">
    <property type="entry name" value="RCC1_2"/>
    <property type="match status" value="1"/>
</dbReference>
<dbReference type="EMBL" id="CAMXCT020001379">
    <property type="protein sequence ID" value="CAL1142891.1"/>
    <property type="molecule type" value="Genomic_DNA"/>
</dbReference>
<dbReference type="Gene3D" id="2.130.10.30">
    <property type="entry name" value="Regulator of chromosome condensation 1/beta-lactamase-inhibitor protein II"/>
    <property type="match status" value="3"/>
</dbReference>
<evidence type="ECO:0000256" key="3">
    <source>
        <dbReference type="SAM" id="Coils"/>
    </source>
</evidence>
<reference evidence="4" key="1">
    <citation type="submission" date="2022-10" db="EMBL/GenBank/DDBJ databases">
        <authorList>
            <person name="Chen Y."/>
            <person name="Dougan E. K."/>
            <person name="Chan C."/>
            <person name="Rhodes N."/>
            <person name="Thang M."/>
        </authorList>
    </citation>
    <scope>NUCLEOTIDE SEQUENCE</scope>
</reference>
<dbReference type="InterPro" id="IPR009091">
    <property type="entry name" value="RCC1/BLIP-II"/>
</dbReference>
<dbReference type="SUPFAM" id="SSF50985">
    <property type="entry name" value="RCC1/BLIP-II"/>
    <property type="match status" value="1"/>
</dbReference>
<reference evidence="5" key="2">
    <citation type="submission" date="2024-04" db="EMBL/GenBank/DDBJ databases">
        <authorList>
            <person name="Chen Y."/>
            <person name="Shah S."/>
            <person name="Dougan E. K."/>
            <person name="Thang M."/>
            <person name="Chan C."/>
        </authorList>
    </citation>
    <scope>NUCLEOTIDE SEQUENCE [LARGE SCALE GENOMIC DNA]</scope>
</reference>
<dbReference type="InterPro" id="IPR000408">
    <property type="entry name" value="Reg_chr_condens"/>
</dbReference>
<evidence type="ECO:0000256" key="1">
    <source>
        <dbReference type="ARBA" id="ARBA00022737"/>
    </source>
</evidence>
<keyword evidence="7" id="KW-1185">Reference proteome</keyword>
<protein>
    <submittedName>
        <fullName evidence="6">RCC1 and BTB domain-containing protein 1 (Regulator of chromosome condensation and BTB domain-containing protein 1)</fullName>
    </submittedName>
</protein>
<organism evidence="4">
    <name type="scientific">Cladocopium goreaui</name>
    <dbReference type="NCBI Taxonomy" id="2562237"/>
    <lineage>
        <taxon>Eukaryota</taxon>
        <taxon>Sar</taxon>
        <taxon>Alveolata</taxon>
        <taxon>Dinophyceae</taxon>
        <taxon>Suessiales</taxon>
        <taxon>Symbiodiniaceae</taxon>
        <taxon>Cladocopium</taxon>
    </lineage>
</organism>
<dbReference type="PROSITE" id="PS50012">
    <property type="entry name" value="RCC1_3"/>
    <property type="match status" value="1"/>
</dbReference>
<evidence type="ECO:0000313" key="7">
    <source>
        <dbReference type="Proteomes" id="UP001152797"/>
    </source>
</evidence>
<dbReference type="EMBL" id="CAMXCT030001379">
    <property type="protein sequence ID" value="CAL4776828.1"/>
    <property type="molecule type" value="Genomic_DNA"/>
</dbReference>
<keyword evidence="3" id="KW-0175">Coiled coil</keyword>
<comment type="caution">
    <text evidence="4">The sequence shown here is derived from an EMBL/GenBank/DDBJ whole genome shotgun (WGS) entry which is preliminary data.</text>
</comment>
<evidence type="ECO:0000313" key="6">
    <source>
        <dbReference type="EMBL" id="CAL4776828.1"/>
    </source>
</evidence>
<keyword evidence="1" id="KW-0677">Repeat</keyword>
<dbReference type="Proteomes" id="UP001152797">
    <property type="component" value="Unassembled WGS sequence"/>
</dbReference>
<dbReference type="AlphaFoldDB" id="A0A9P1CFY0"/>
<feature type="coiled-coil region" evidence="3">
    <location>
        <begin position="193"/>
        <end position="224"/>
    </location>
</feature>
<dbReference type="OrthoDB" id="8068875at2759"/>
<name>A0A9P1CFY0_9DINO</name>
<dbReference type="EMBL" id="CAMXCT010001379">
    <property type="protein sequence ID" value="CAI3989516.1"/>
    <property type="molecule type" value="Genomic_DNA"/>
</dbReference>
<dbReference type="PANTHER" id="PTHR22870:SF408">
    <property type="entry name" value="OS09G0560450 PROTEIN"/>
    <property type="match status" value="1"/>
</dbReference>
<dbReference type="PANTHER" id="PTHR22870">
    <property type="entry name" value="REGULATOR OF CHROMOSOME CONDENSATION"/>
    <property type="match status" value="1"/>
</dbReference>
<feature type="repeat" description="RCC1" evidence="2">
    <location>
        <begin position="457"/>
        <end position="508"/>
    </location>
</feature>
<proteinExistence type="predicted"/>
<evidence type="ECO:0000256" key="2">
    <source>
        <dbReference type="PROSITE-ProRule" id="PRU00235"/>
    </source>
</evidence>
<accession>A0A9P1CFY0</accession>
<sequence length="569" mass="62473">MTQRALWRPVPKLSGSLDALRGPAVTELPVETALQRWRAGALEEVRDSVLVAAAGAVGLAVVEPAKAKTPETKQQVFVWGRHSAIPGGSQSDVLWPQRIEWPGFEQNPKGWKKIAFGPDFGGAIDAQGQLYVWGSFGAHSVGPVRVEIQGAGRGQGLEDVQFSAKKMFALTRRGDALSFDDFLNVLQERVAPKAALRKAQENLQKASEEEKAQFEAALKEAELAASHDVSDRALKLKAKVVSGLPRAGWFGWLQGYRGCVQSMSIGMEHGCFVTHQGQLYCAFWPPRSVGGNEYGQCGMAPPKQRGPMGALEERRRVEVDPPVRVEFPRTAAPIKRVEVGGRHTFAQDAKGRSYSFGDDRRIQLALGDTRTGGQDERHAYGVLNQDGPKNVKGDIQRAVSYRYYDPHMQTKPVQQVAPLAINRPESPPASFFSCGEDFTVAIFRDSPDWYAASHTTNVAFACGENGSGQCGRSMHQQQQVWSQVRLPKHSRVDQLRCGQAHCLALMKDGRLFAWGSNPQGQVGNGKRSLVSRPIVITQRPELPSALAQLADNDMPQTVPWPTKDQRCLP</sequence>
<evidence type="ECO:0000313" key="4">
    <source>
        <dbReference type="EMBL" id="CAI3989516.1"/>
    </source>
</evidence>
<evidence type="ECO:0000313" key="5">
    <source>
        <dbReference type="EMBL" id="CAL1142891.1"/>
    </source>
</evidence>
<dbReference type="InterPro" id="IPR051210">
    <property type="entry name" value="Ub_ligase/GEF_domain"/>
</dbReference>